<evidence type="ECO:0000259" key="2">
    <source>
        <dbReference type="Pfam" id="PF13649"/>
    </source>
</evidence>
<accession>A0A5S3QP85</accession>
<dbReference type="GO" id="GO:0032259">
    <property type="term" value="P:methylation"/>
    <property type="evidence" value="ECO:0007669"/>
    <property type="project" value="UniProtKB-KW"/>
</dbReference>
<dbReference type="Pfam" id="PF13649">
    <property type="entry name" value="Methyltransf_25"/>
    <property type="match status" value="1"/>
</dbReference>
<organism evidence="3 4">
    <name type="scientific">Lentibacillus cibarius</name>
    <dbReference type="NCBI Taxonomy" id="2583219"/>
    <lineage>
        <taxon>Bacteria</taxon>
        <taxon>Bacillati</taxon>
        <taxon>Bacillota</taxon>
        <taxon>Bacilli</taxon>
        <taxon>Bacillales</taxon>
        <taxon>Bacillaceae</taxon>
        <taxon>Lentibacillus</taxon>
    </lineage>
</organism>
<feature type="domain" description="Methyltransferase" evidence="2">
    <location>
        <begin position="51"/>
        <end position="146"/>
    </location>
</feature>
<dbReference type="AlphaFoldDB" id="A0A5S3QP85"/>
<keyword evidence="1 3" id="KW-0808">Transferase</keyword>
<proteinExistence type="predicted"/>
<dbReference type="PANTHER" id="PTHR43861">
    <property type="entry name" value="TRANS-ACONITATE 2-METHYLTRANSFERASE-RELATED"/>
    <property type="match status" value="1"/>
</dbReference>
<dbReference type="GO" id="GO:0008168">
    <property type="term" value="F:methyltransferase activity"/>
    <property type="evidence" value="ECO:0007669"/>
    <property type="project" value="UniProtKB-KW"/>
</dbReference>
<gene>
    <name evidence="3" type="ORF">FFL34_02030</name>
</gene>
<dbReference type="OrthoDB" id="9811589at2"/>
<sequence>MDLNLESSENDYEYEQLAYYYDVLMEDAPYDKWESFTKAMIAQTGKPVSSIIDLGCGTGQITTRLAKSGYRMTGVDYSSDMLTIAHERAARQRLNVQFIQQDLRMLEGFRHYDVAISYCDVLNYITGEDELRSVFQHVATLLKSEGLFIFDIHSLDYVHNYLTNQTFADVTDDVAYVWFCSAGDEEGEMHHDLTLFARDKSNGQYVRFDEYHHQRTYPVTFYKQLLDEAGFDIQHLSSNFSIQDNAIDEMGERLFITAIKRSEE</sequence>
<dbReference type="Gene3D" id="2.20.25.110">
    <property type="entry name" value="S-adenosyl-L-methionine-dependent methyltransferases"/>
    <property type="match status" value="1"/>
</dbReference>
<protein>
    <submittedName>
        <fullName evidence="3">Class I SAM-dependent methyltransferase</fullName>
    </submittedName>
</protein>
<dbReference type="InterPro" id="IPR029063">
    <property type="entry name" value="SAM-dependent_MTases_sf"/>
</dbReference>
<reference evidence="3 4" key="1">
    <citation type="submission" date="2019-05" db="EMBL/GenBank/DDBJ databases">
        <title>Genomic analysis of Lentibacillus sp. NKC220-2.</title>
        <authorList>
            <person name="Oh Y.J."/>
        </authorList>
    </citation>
    <scope>NUCLEOTIDE SEQUENCE [LARGE SCALE GENOMIC DNA]</scope>
    <source>
        <strain evidence="3 4">NKC220-2</strain>
    </source>
</reference>
<dbReference type="CDD" id="cd02440">
    <property type="entry name" value="AdoMet_MTases"/>
    <property type="match status" value="1"/>
</dbReference>
<evidence type="ECO:0000256" key="1">
    <source>
        <dbReference type="ARBA" id="ARBA00022679"/>
    </source>
</evidence>
<evidence type="ECO:0000313" key="4">
    <source>
        <dbReference type="Proteomes" id="UP000306980"/>
    </source>
</evidence>
<name>A0A5S3QP85_9BACI</name>
<dbReference type="SUPFAM" id="SSF53335">
    <property type="entry name" value="S-adenosyl-L-methionine-dependent methyltransferases"/>
    <property type="match status" value="1"/>
</dbReference>
<dbReference type="Proteomes" id="UP000306980">
    <property type="component" value="Unassembled WGS sequence"/>
</dbReference>
<dbReference type="Gene3D" id="3.40.50.150">
    <property type="entry name" value="Vaccinia Virus protein VP39"/>
    <property type="match status" value="1"/>
</dbReference>
<keyword evidence="3" id="KW-0489">Methyltransferase</keyword>
<comment type="caution">
    <text evidence="3">The sequence shown here is derived from an EMBL/GenBank/DDBJ whole genome shotgun (WGS) entry which is preliminary data.</text>
</comment>
<dbReference type="EMBL" id="VCIA01000001">
    <property type="protein sequence ID" value="TMN23754.1"/>
    <property type="molecule type" value="Genomic_DNA"/>
</dbReference>
<evidence type="ECO:0000313" key="3">
    <source>
        <dbReference type="EMBL" id="TMN23754.1"/>
    </source>
</evidence>
<dbReference type="InterPro" id="IPR041698">
    <property type="entry name" value="Methyltransf_25"/>
</dbReference>